<dbReference type="InterPro" id="IPR014756">
    <property type="entry name" value="Ig_E-set"/>
</dbReference>
<dbReference type="AlphaFoldDB" id="A0A3N0XV18"/>
<dbReference type="OrthoDB" id="5950832at2759"/>
<reference evidence="3 4" key="1">
    <citation type="submission" date="2018-10" db="EMBL/GenBank/DDBJ databases">
        <title>Genome assembly for a Yunnan-Guizhou Plateau 3E fish, Anabarilius grahami (Regan), and its evolutionary and genetic applications.</title>
        <authorList>
            <person name="Jiang W."/>
        </authorList>
    </citation>
    <scope>NUCLEOTIDE SEQUENCE [LARGE SCALE GENOMIC DNA]</scope>
    <source>
        <strain evidence="3">AG-KIZ</strain>
        <tissue evidence="3">Muscle</tissue>
    </source>
</reference>
<comment type="caution">
    <text evidence="3">The sequence shown here is derived from an EMBL/GenBank/DDBJ whole genome shotgun (WGS) entry which is preliminary data.</text>
</comment>
<gene>
    <name evidence="3" type="ORF">DPX16_16564</name>
</gene>
<organism evidence="3 4">
    <name type="scientific">Anabarilius grahami</name>
    <name type="common">Kanglang fish</name>
    <name type="synonym">Barilius grahami</name>
    <dbReference type="NCBI Taxonomy" id="495550"/>
    <lineage>
        <taxon>Eukaryota</taxon>
        <taxon>Metazoa</taxon>
        <taxon>Chordata</taxon>
        <taxon>Craniata</taxon>
        <taxon>Vertebrata</taxon>
        <taxon>Euteleostomi</taxon>
        <taxon>Actinopterygii</taxon>
        <taxon>Neopterygii</taxon>
        <taxon>Teleostei</taxon>
        <taxon>Ostariophysi</taxon>
        <taxon>Cypriniformes</taxon>
        <taxon>Xenocyprididae</taxon>
        <taxon>Xenocypridinae</taxon>
        <taxon>Xenocypridinae incertae sedis</taxon>
        <taxon>Anabarilius</taxon>
    </lineage>
</organism>
<dbReference type="Proteomes" id="UP000281406">
    <property type="component" value="Unassembled WGS sequence"/>
</dbReference>
<dbReference type="InterPro" id="IPR013783">
    <property type="entry name" value="Ig-like_fold"/>
</dbReference>
<dbReference type="InterPro" id="IPR026845">
    <property type="entry name" value="NXPH/NXPE"/>
</dbReference>
<evidence type="ECO:0000259" key="2">
    <source>
        <dbReference type="Pfam" id="PF24536"/>
    </source>
</evidence>
<evidence type="ECO:0000313" key="3">
    <source>
        <dbReference type="EMBL" id="ROJ66301.1"/>
    </source>
</evidence>
<dbReference type="EMBL" id="RJVU01059775">
    <property type="protein sequence ID" value="ROJ66301.1"/>
    <property type="molecule type" value="Genomic_DNA"/>
</dbReference>
<keyword evidence="4" id="KW-1185">Reference proteome</keyword>
<sequence>MSMTTSPDHTKFIIQDLKESYQIGEELYVMVHAKDFDNKSKCYGGDFFQAKLFWSKTKASVFGEVVDLLNGSYSVRFLLPWVGEAQVAVRLIHSSEAVQVLKHHRDTDSDRVFFKGYYNGPGPNKTRLSETVKCNVKWDKNGLEHMGTRDCCCEYNDPRTGETWRCQRPKLLPCNALVYHSMGGYRNRLTNMEKMLMKQTNKGISGDERIIKIFHSDGNETVDVRKKCHPDLQTPVPAGFYLNDVWTSFVCSTRHFTVQMTTECLKDKHIYMMGDSTMRQWFEFFTKAVPTLKQMNLHVQYQAGPLMAVDVENNIDLHWRAHGVPLRTLITEIANLHYVSNEIDDLGGGPHTIIMFSLGPHFTTYPLDFFTHRVLRIRKAVLALLQRAPDTTVIIKTVNTGYKVFAKEPNRLDGGPTTQGKRVTFVTETFPFSRSRSTYVGQTKK</sequence>
<dbReference type="Gene3D" id="2.60.40.10">
    <property type="entry name" value="Immunoglobulins"/>
    <property type="match status" value="1"/>
</dbReference>
<evidence type="ECO:0000256" key="1">
    <source>
        <dbReference type="ARBA" id="ARBA00005431"/>
    </source>
</evidence>
<comment type="similarity">
    <text evidence="1">Belongs to the NXPE family.</text>
</comment>
<dbReference type="PANTHER" id="PTHR16165">
    <property type="entry name" value="NXPE FAMILY MEMBER"/>
    <property type="match status" value="1"/>
</dbReference>
<dbReference type="SUPFAM" id="SSF81296">
    <property type="entry name" value="E set domains"/>
    <property type="match status" value="1"/>
</dbReference>
<protein>
    <submittedName>
        <fullName evidence="3">NXPE family member 3</fullName>
    </submittedName>
</protein>
<evidence type="ECO:0000313" key="4">
    <source>
        <dbReference type="Proteomes" id="UP000281406"/>
    </source>
</evidence>
<name>A0A3N0XV18_ANAGA</name>
<accession>A0A3N0XV18</accession>
<dbReference type="Pfam" id="PF06312">
    <property type="entry name" value="Neurexophilin"/>
    <property type="match status" value="1"/>
</dbReference>
<dbReference type="GO" id="GO:0007399">
    <property type="term" value="P:nervous system development"/>
    <property type="evidence" value="ECO:0007669"/>
    <property type="project" value="UniProtKB-ARBA"/>
</dbReference>
<dbReference type="InterPro" id="IPR057106">
    <property type="entry name" value="NXPE4_C"/>
</dbReference>
<proteinExistence type="inferred from homology"/>
<dbReference type="PANTHER" id="PTHR16165:SF23">
    <property type="entry name" value="NEUREXOPHILIN AND PC-ESTERASE DOMAIN FAMILY, MEMBER 5"/>
    <property type="match status" value="1"/>
</dbReference>
<feature type="domain" description="NXPE C-terminal" evidence="2">
    <location>
        <begin position="246"/>
        <end position="402"/>
    </location>
</feature>
<dbReference type="Pfam" id="PF24536">
    <property type="entry name" value="NXPE4_C"/>
    <property type="match status" value="1"/>
</dbReference>